<protein>
    <submittedName>
        <fullName evidence="3">Aste57867_19212 protein</fullName>
    </submittedName>
</protein>
<dbReference type="AlphaFoldDB" id="A0A485LGA3"/>
<dbReference type="Proteomes" id="UP000332933">
    <property type="component" value="Unassembled WGS sequence"/>
</dbReference>
<name>A0A485LGA3_9STRA</name>
<dbReference type="EMBL" id="CAADRA010006487">
    <property type="protein sequence ID" value="VFT95933.1"/>
    <property type="molecule type" value="Genomic_DNA"/>
</dbReference>
<evidence type="ECO:0000256" key="1">
    <source>
        <dbReference type="SAM" id="MobiDB-lite"/>
    </source>
</evidence>
<reference evidence="3 4" key="1">
    <citation type="submission" date="2019-03" db="EMBL/GenBank/DDBJ databases">
        <authorList>
            <person name="Gaulin E."/>
            <person name="Dumas B."/>
        </authorList>
    </citation>
    <scope>NUCLEOTIDE SEQUENCE [LARGE SCALE GENOMIC DNA]</scope>
    <source>
        <strain evidence="3">CBS 568.67</strain>
    </source>
</reference>
<dbReference type="EMBL" id="VJMH01006466">
    <property type="protein sequence ID" value="KAF0689331.1"/>
    <property type="molecule type" value="Genomic_DNA"/>
</dbReference>
<feature type="compositionally biased region" description="Polar residues" evidence="1">
    <location>
        <begin position="1"/>
        <end position="13"/>
    </location>
</feature>
<gene>
    <name evidence="3" type="primary">Aste57867_19212</name>
    <name evidence="2" type="ORF">As57867_019148</name>
    <name evidence="3" type="ORF">ASTE57867_19212</name>
</gene>
<proteinExistence type="predicted"/>
<evidence type="ECO:0000313" key="4">
    <source>
        <dbReference type="Proteomes" id="UP000332933"/>
    </source>
</evidence>
<evidence type="ECO:0000313" key="3">
    <source>
        <dbReference type="EMBL" id="VFT95933.1"/>
    </source>
</evidence>
<reference evidence="2" key="2">
    <citation type="submission" date="2019-06" db="EMBL/GenBank/DDBJ databases">
        <title>Genomics analysis of Aphanomyces spp. identifies a new class of oomycete effector associated with host adaptation.</title>
        <authorList>
            <person name="Gaulin E."/>
        </authorList>
    </citation>
    <scope>NUCLEOTIDE SEQUENCE</scope>
    <source>
        <strain evidence="2">CBS 578.67</strain>
    </source>
</reference>
<sequence>MKVFKNKSSTGPSGPTERMPVPKKRAVNYLDNEEPNALEEMRAEIYALGRNGNTAKKEMCPECRQEHYRLDGKCWANTTCALCQRRGLPDTNCFKACPFCLSGPYKPHLKTEPCLKQAQILKLKEHLESLGLPKWWSV</sequence>
<evidence type="ECO:0000313" key="2">
    <source>
        <dbReference type="EMBL" id="KAF0689331.1"/>
    </source>
</evidence>
<accession>A0A485LGA3</accession>
<organism evidence="3 4">
    <name type="scientific">Aphanomyces stellatus</name>
    <dbReference type="NCBI Taxonomy" id="120398"/>
    <lineage>
        <taxon>Eukaryota</taxon>
        <taxon>Sar</taxon>
        <taxon>Stramenopiles</taxon>
        <taxon>Oomycota</taxon>
        <taxon>Saprolegniomycetes</taxon>
        <taxon>Saprolegniales</taxon>
        <taxon>Verrucalvaceae</taxon>
        <taxon>Aphanomyces</taxon>
    </lineage>
</organism>
<keyword evidence="4" id="KW-1185">Reference proteome</keyword>
<dbReference type="OrthoDB" id="80654at2759"/>
<feature type="region of interest" description="Disordered" evidence="1">
    <location>
        <begin position="1"/>
        <end position="24"/>
    </location>
</feature>